<dbReference type="RefSeq" id="WP_183546585.1">
    <property type="nucleotide sequence ID" value="NZ_JACHIQ010000002.1"/>
</dbReference>
<organism evidence="1 2">
    <name type="scientific">Methanococcus maripaludis</name>
    <name type="common">Methanococcus deltae</name>
    <dbReference type="NCBI Taxonomy" id="39152"/>
    <lineage>
        <taxon>Archaea</taxon>
        <taxon>Methanobacteriati</taxon>
        <taxon>Methanobacteriota</taxon>
        <taxon>Methanomada group</taxon>
        <taxon>Methanococci</taxon>
        <taxon>Methanococcales</taxon>
        <taxon>Methanococcaceae</taxon>
        <taxon>Methanococcus</taxon>
    </lineage>
</organism>
<name>A0A7J9RZD0_METMI</name>
<evidence type="ECO:0000313" key="1">
    <source>
        <dbReference type="EMBL" id="MBB6067551.1"/>
    </source>
</evidence>
<dbReference type="Proteomes" id="UP000584706">
    <property type="component" value="Unassembled WGS sequence"/>
</dbReference>
<evidence type="ECO:0000313" key="2">
    <source>
        <dbReference type="Proteomes" id="UP000584706"/>
    </source>
</evidence>
<dbReference type="AlphaFoldDB" id="A0A7J9RZD0"/>
<comment type="caution">
    <text evidence="1">The sequence shown here is derived from an EMBL/GenBank/DDBJ whole genome shotgun (WGS) entry which is preliminary data.</text>
</comment>
<sequence length="136" mass="15831">MNKYENAKILGEMYRIQKRMDKINCPATDADIYGLINGIEIVVDKFLNEEHISRDEYTKIAKILDEYAMDSQKLEKFTGYYDINDKLEKEGISRGTAIIIFTYFKLNRLHSDIIEKIEKGNSPVEFSSLSAEDYEL</sequence>
<dbReference type="EMBL" id="JACHIQ010000002">
    <property type="protein sequence ID" value="MBB6067551.1"/>
    <property type="molecule type" value="Genomic_DNA"/>
</dbReference>
<proteinExistence type="predicted"/>
<reference evidence="1 2" key="1">
    <citation type="submission" date="2020-08" db="EMBL/GenBank/DDBJ databases">
        <title>Genomic Encyclopedia of Type Strains, Phase IV (KMG-V): Genome sequencing to study the core and pangenomes of soil and plant-associated prokaryotes.</title>
        <authorList>
            <person name="Whitman W."/>
        </authorList>
    </citation>
    <scope>NUCLEOTIDE SEQUENCE [LARGE SCALE GENOMIC DNA]</scope>
    <source>
        <strain evidence="1 2">DSM 7078</strain>
    </source>
</reference>
<protein>
    <submittedName>
        <fullName evidence="1">Uncharacterized protein</fullName>
    </submittedName>
</protein>
<gene>
    <name evidence="1" type="ORF">HNP97_001061</name>
</gene>
<accession>A0A7J9RZD0</accession>